<comment type="caution">
    <text evidence="1">The sequence shown here is derived from an EMBL/GenBank/DDBJ whole genome shotgun (WGS) entry which is preliminary data.</text>
</comment>
<proteinExistence type="predicted"/>
<sequence length="526" mass="60932">MQTKPSVGTVPGIAGRGQVSSHVLSPHVYPALQAIRFNPPLNTTIDAQGRLIARRINRSQTRDDPSTTSVVEGSRLHFLSLPQEIRDIIWSFVFVPMRTILGTDCVFGSKPRLDFWLEHRVKAGNDLTTSISSTTDDTTDGTTKELSQNFCHPAFFISKHLTAETQDIFWKTFSLRIDSMLLRDAACMINGDYDRGILPIPYPKLIASKLQRLAIRAEHVYLLLMAHPRTDRDSPRFHQGVFEALAMPALKTLIVKYSLVDFAPEDGWLDDDDEEDSEDDFGDSDEDADQDWENLIEDNYKVKDKRDSEHGLTCDGGENHEDEHKDIFQDRLRDMDIERIEMLTRLLYFRKPLHLKIDPEVRRYLKNWRSTPNRVVHFTWSQEHGQLRLEWTPAYQSAEAFPYRRIDTAHAKKGREWKRRIESWLFLSHVESSESLLQVLLSEHVYNPLSAECEIAPIKAYLDGAEIQWFKAKEIIDEKSWDKFNDAWTRYRANRRASKLEEVNQTRIMSIRCRHYKAVGGVPMNT</sequence>
<evidence type="ECO:0000313" key="2">
    <source>
        <dbReference type="Proteomes" id="UP001309876"/>
    </source>
</evidence>
<accession>A0AAN7SZC9</accession>
<reference evidence="1 2" key="1">
    <citation type="submission" date="2023-08" db="EMBL/GenBank/DDBJ databases">
        <title>Black Yeasts Isolated from many extreme environments.</title>
        <authorList>
            <person name="Coleine C."/>
            <person name="Stajich J.E."/>
            <person name="Selbmann L."/>
        </authorList>
    </citation>
    <scope>NUCLEOTIDE SEQUENCE [LARGE SCALE GENOMIC DNA]</scope>
    <source>
        <strain evidence="1 2">CCFEE 5910</strain>
    </source>
</reference>
<name>A0AAN7SZC9_9EURO</name>
<dbReference type="EMBL" id="JAVRRJ010000004">
    <property type="protein sequence ID" value="KAK5085219.1"/>
    <property type="molecule type" value="Genomic_DNA"/>
</dbReference>
<dbReference type="Proteomes" id="UP001309876">
    <property type="component" value="Unassembled WGS sequence"/>
</dbReference>
<keyword evidence="2" id="KW-1185">Reference proteome</keyword>
<evidence type="ECO:0000313" key="1">
    <source>
        <dbReference type="EMBL" id="KAK5085219.1"/>
    </source>
</evidence>
<gene>
    <name evidence="1" type="ORF">LTR05_004499</name>
</gene>
<dbReference type="AlphaFoldDB" id="A0AAN7SZC9"/>
<organism evidence="1 2">
    <name type="scientific">Lithohypha guttulata</name>
    <dbReference type="NCBI Taxonomy" id="1690604"/>
    <lineage>
        <taxon>Eukaryota</taxon>
        <taxon>Fungi</taxon>
        <taxon>Dikarya</taxon>
        <taxon>Ascomycota</taxon>
        <taxon>Pezizomycotina</taxon>
        <taxon>Eurotiomycetes</taxon>
        <taxon>Chaetothyriomycetidae</taxon>
        <taxon>Chaetothyriales</taxon>
        <taxon>Trichomeriaceae</taxon>
        <taxon>Lithohypha</taxon>
    </lineage>
</organism>
<protein>
    <submittedName>
        <fullName evidence="1">Uncharacterized protein</fullName>
    </submittedName>
</protein>